<accession>A0A533Q6I6</accession>
<sequence length="149" mass="17500">MNNASIRVQISAGGVAFRKLSNKTKIAIISVGDDRRWQLPKGTVERGESTESAAIREVREEAGIETEIIKLIDKIEYWYYSKDHDKQVRYHKFVYFFLLRYKSGNIKNHDTEAHEVRWIEINKAIEMLAFENEKKIVRYAKEMMGEKNT</sequence>
<evidence type="ECO:0000259" key="3">
    <source>
        <dbReference type="PROSITE" id="PS51462"/>
    </source>
</evidence>
<dbReference type="SUPFAM" id="SSF55811">
    <property type="entry name" value="Nudix"/>
    <property type="match status" value="1"/>
</dbReference>
<dbReference type="PANTHER" id="PTHR43736">
    <property type="entry name" value="ADP-RIBOSE PYROPHOSPHATASE"/>
    <property type="match status" value="1"/>
</dbReference>
<proteinExistence type="inferred from homology"/>
<evidence type="ECO:0000256" key="2">
    <source>
        <dbReference type="RuleBase" id="RU003476"/>
    </source>
</evidence>
<keyword evidence="1 2" id="KW-0378">Hydrolase</keyword>
<dbReference type="CDD" id="cd03673">
    <property type="entry name" value="NUDIX_Ap6A_hydrolase"/>
    <property type="match status" value="1"/>
</dbReference>
<dbReference type="InterPro" id="IPR020476">
    <property type="entry name" value="Nudix_hydrolase"/>
</dbReference>
<feature type="domain" description="Nudix hydrolase" evidence="3">
    <location>
        <begin position="7"/>
        <end position="142"/>
    </location>
</feature>
<dbReference type="Proteomes" id="UP000319783">
    <property type="component" value="Unassembled WGS sequence"/>
</dbReference>
<reference evidence="4 5" key="1">
    <citation type="submission" date="2019-04" db="EMBL/GenBank/DDBJ databases">
        <title>Genome of a novel bacterium Candidatus Jettenia ecosi reconstructed from metagenome of an anammox bioreactor.</title>
        <authorList>
            <person name="Mardanov A.V."/>
            <person name="Beletsky A.V."/>
            <person name="Ravin N.V."/>
            <person name="Botchkova E.A."/>
            <person name="Litti Y.V."/>
            <person name="Nozhevnikova A.N."/>
        </authorList>
    </citation>
    <scope>NUCLEOTIDE SEQUENCE [LARGE SCALE GENOMIC DNA]</scope>
    <source>
        <strain evidence="4">J2</strain>
    </source>
</reference>
<dbReference type="InterPro" id="IPR015797">
    <property type="entry name" value="NUDIX_hydrolase-like_dom_sf"/>
</dbReference>
<dbReference type="InterPro" id="IPR000086">
    <property type="entry name" value="NUDIX_hydrolase_dom"/>
</dbReference>
<dbReference type="AlphaFoldDB" id="A0A533Q6I6"/>
<dbReference type="PROSITE" id="PS51462">
    <property type="entry name" value="NUDIX"/>
    <property type="match status" value="1"/>
</dbReference>
<evidence type="ECO:0000313" key="4">
    <source>
        <dbReference type="EMBL" id="TLD40192.1"/>
    </source>
</evidence>
<comment type="similarity">
    <text evidence="2">Belongs to the Nudix hydrolase family.</text>
</comment>
<dbReference type="EMBL" id="SULG01000122">
    <property type="protein sequence ID" value="TLD40192.1"/>
    <property type="molecule type" value="Genomic_DNA"/>
</dbReference>
<protein>
    <submittedName>
        <fullName evidence="4">MutT/nudix family protein</fullName>
    </submittedName>
</protein>
<gene>
    <name evidence="4" type="ORF">JETT_3544</name>
</gene>
<comment type="caution">
    <text evidence="4">The sequence shown here is derived from an EMBL/GenBank/DDBJ whole genome shotgun (WGS) entry which is preliminary data.</text>
</comment>
<dbReference type="PANTHER" id="PTHR43736:SF1">
    <property type="entry name" value="DIHYDRONEOPTERIN TRIPHOSPHATE DIPHOSPHATASE"/>
    <property type="match status" value="1"/>
</dbReference>
<dbReference type="PRINTS" id="PR00502">
    <property type="entry name" value="NUDIXFAMILY"/>
</dbReference>
<dbReference type="GO" id="GO:0016787">
    <property type="term" value="F:hydrolase activity"/>
    <property type="evidence" value="ECO:0007669"/>
    <property type="project" value="UniProtKB-KW"/>
</dbReference>
<evidence type="ECO:0000256" key="1">
    <source>
        <dbReference type="ARBA" id="ARBA00022801"/>
    </source>
</evidence>
<dbReference type="InterPro" id="IPR020084">
    <property type="entry name" value="NUDIX_hydrolase_CS"/>
</dbReference>
<dbReference type="Pfam" id="PF00293">
    <property type="entry name" value="NUDIX"/>
    <property type="match status" value="1"/>
</dbReference>
<dbReference type="Gene3D" id="3.90.79.10">
    <property type="entry name" value="Nucleoside Triphosphate Pyrophosphohydrolase"/>
    <property type="match status" value="1"/>
</dbReference>
<name>A0A533Q6I6_9BACT</name>
<organism evidence="4 5">
    <name type="scientific">Candidatus Jettenia ecosi</name>
    <dbReference type="NCBI Taxonomy" id="2494326"/>
    <lineage>
        <taxon>Bacteria</taxon>
        <taxon>Pseudomonadati</taxon>
        <taxon>Planctomycetota</taxon>
        <taxon>Candidatus Brocadiia</taxon>
        <taxon>Candidatus Brocadiales</taxon>
        <taxon>Candidatus Brocadiaceae</taxon>
        <taxon>Candidatus Jettenia</taxon>
    </lineage>
</organism>
<evidence type="ECO:0000313" key="5">
    <source>
        <dbReference type="Proteomes" id="UP000319783"/>
    </source>
</evidence>
<dbReference type="PROSITE" id="PS00893">
    <property type="entry name" value="NUDIX_BOX"/>
    <property type="match status" value="1"/>
</dbReference>